<proteinExistence type="inferred from homology"/>
<sequence>CPMSLPLRQFYINGQWVAPTGEATIDVINPATEAVEATIAAGTAADVDAAVDAACAAFPAFAATSVAERAELLQAIIASYDKRREDLAQATTREMGAPISQSRQWQVTLGAGHLKSALKALQGFDFERRQDNMILRYEPIGVVGMITPWNWPLNQVAAKVAPAIAAGCTMVLKPSEESPLSALIFAEIMDDAGVPAGVFNLINGDGPTVGEAMSRHPGIDMMSFTGSTRGGIAVAKSSADTVKRVSQELGGKSPNIILPDADLPQAVADGLLHVMDNSGQSCNAPTRMLIPQEFMDEARAMAAEVVDSIVIGDPADEKTTMGPVVNRSQFDKIQSLIQAGIDEGATLAAGGPGLPEGCKAGFYVRPTVFTDVTNDMRIAREEIFGPVVCVLGYQSEEEAIAIANDTEYGLAAYVSSGDPEHAQAVARQLRAGQVAINYVGGTTDTPFGGYKRSGNGREKGVWGLHDMLELKAITGV</sequence>
<dbReference type="PANTHER" id="PTHR42804">
    <property type="entry name" value="ALDEHYDE DEHYDROGENASE"/>
    <property type="match status" value="1"/>
</dbReference>
<comment type="similarity">
    <text evidence="1">Belongs to the aldehyde dehydrogenase family.</text>
</comment>
<dbReference type="InterPro" id="IPR016163">
    <property type="entry name" value="Ald_DH_C"/>
</dbReference>
<feature type="non-terminal residue" evidence="3">
    <location>
        <position position="1"/>
    </location>
</feature>
<dbReference type="Pfam" id="PF00171">
    <property type="entry name" value="Aldedh"/>
    <property type="match status" value="1"/>
</dbReference>
<dbReference type="FunFam" id="3.40.605.10:FF:000007">
    <property type="entry name" value="NAD/NADP-dependent betaine aldehyde dehydrogenase"/>
    <property type="match status" value="1"/>
</dbReference>
<protein>
    <submittedName>
        <fullName evidence="3">Uncharacterized protein</fullName>
    </submittedName>
</protein>
<dbReference type="SUPFAM" id="SSF53720">
    <property type="entry name" value="ALDH-like"/>
    <property type="match status" value="1"/>
</dbReference>
<evidence type="ECO:0000256" key="1">
    <source>
        <dbReference type="ARBA" id="ARBA00009986"/>
    </source>
</evidence>
<dbReference type="Gene3D" id="3.40.309.10">
    <property type="entry name" value="Aldehyde Dehydrogenase, Chain A, domain 2"/>
    <property type="match status" value="1"/>
</dbReference>
<evidence type="ECO:0000256" key="2">
    <source>
        <dbReference type="ARBA" id="ARBA00023002"/>
    </source>
</evidence>
<accession>A0A7R8ZT77</accession>
<name>A0A7R8ZT77_9CRUS</name>
<dbReference type="InterPro" id="IPR015590">
    <property type="entry name" value="Aldehyde_DH_dom"/>
</dbReference>
<dbReference type="FunFam" id="3.40.309.10:FF:000012">
    <property type="entry name" value="Betaine aldehyde dehydrogenase"/>
    <property type="match status" value="1"/>
</dbReference>
<dbReference type="GO" id="GO:0016620">
    <property type="term" value="F:oxidoreductase activity, acting on the aldehyde or oxo group of donors, NAD or NADP as acceptor"/>
    <property type="evidence" value="ECO:0007669"/>
    <property type="project" value="InterPro"/>
</dbReference>
<dbReference type="InterPro" id="IPR016162">
    <property type="entry name" value="Ald_DH_N"/>
</dbReference>
<reference evidence="3" key="1">
    <citation type="submission" date="2020-11" db="EMBL/GenBank/DDBJ databases">
        <authorList>
            <person name="Tran Van P."/>
        </authorList>
    </citation>
    <scope>NUCLEOTIDE SEQUENCE</scope>
</reference>
<dbReference type="InterPro" id="IPR016161">
    <property type="entry name" value="Ald_DH/histidinol_DH"/>
</dbReference>
<dbReference type="AlphaFoldDB" id="A0A7R8ZT77"/>
<dbReference type="OrthoDB" id="310895at2759"/>
<dbReference type="CDD" id="cd07138">
    <property type="entry name" value="ALDH_CddD_SSP0762"/>
    <property type="match status" value="1"/>
</dbReference>
<keyword evidence="2" id="KW-0560">Oxidoreductase</keyword>
<organism evidence="3">
    <name type="scientific">Cyprideis torosa</name>
    <dbReference type="NCBI Taxonomy" id="163714"/>
    <lineage>
        <taxon>Eukaryota</taxon>
        <taxon>Metazoa</taxon>
        <taxon>Ecdysozoa</taxon>
        <taxon>Arthropoda</taxon>
        <taxon>Crustacea</taxon>
        <taxon>Oligostraca</taxon>
        <taxon>Ostracoda</taxon>
        <taxon>Podocopa</taxon>
        <taxon>Podocopida</taxon>
        <taxon>Cytherocopina</taxon>
        <taxon>Cytheroidea</taxon>
        <taxon>Cytherideidae</taxon>
        <taxon>Cyprideis</taxon>
    </lineage>
</organism>
<dbReference type="EMBL" id="OB663043">
    <property type="protein sequence ID" value="CAD7230896.1"/>
    <property type="molecule type" value="Genomic_DNA"/>
</dbReference>
<dbReference type="Gene3D" id="3.40.605.10">
    <property type="entry name" value="Aldehyde Dehydrogenase, Chain A, domain 1"/>
    <property type="match status" value="1"/>
</dbReference>
<evidence type="ECO:0000313" key="3">
    <source>
        <dbReference type="EMBL" id="CAD7230896.1"/>
    </source>
</evidence>
<gene>
    <name evidence="3" type="ORF">CTOB1V02_LOCUS8752</name>
</gene>
<dbReference type="PANTHER" id="PTHR42804:SF1">
    <property type="entry name" value="ALDEHYDE DEHYDROGENASE-RELATED"/>
    <property type="match status" value="1"/>
</dbReference>